<dbReference type="InterPro" id="IPR036116">
    <property type="entry name" value="FN3_sf"/>
</dbReference>
<evidence type="ECO:0000256" key="6">
    <source>
        <dbReference type="ARBA" id="ARBA00022729"/>
    </source>
</evidence>
<proteinExistence type="inferred from homology"/>
<evidence type="ECO:0000256" key="11">
    <source>
        <dbReference type="ARBA" id="ARBA00023180"/>
    </source>
</evidence>
<evidence type="ECO:0000256" key="12">
    <source>
        <dbReference type="PIRSR" id="PIRSR001959-2"/>
    </source>
</evidence>
<evidence type="ECO:0000256" key="5">
    <source>
        <dbReference type="ARBA" id="ARBA00022692"/>
    </source>
</evidence>
<dbReference type="PIRSF" id="PIRSF001959">
    <property type="entry name" value="EPO_receptor"/>
    <property type="match status" value="1"/>
</dbReference>
<dbReference type="SUPFAM" id="SSF49265">
    <property type="entry name" value="Fibronectin type III"/>
    <property type="match status" value="2"/>
</dbReference>
<comment type="similarity">
    <text evidence="2">Belongs to the type I cytokine receptor family. Type 1 subfamily.</text>
</comment>
<evidence type="ECO:0000313" key="16">
    <source>
        <dbReference type="Proteomes" id="UP000504617"/>
    </source>
</evidence>
<keyword evidence="6 14" id="KW-0732">Signal</keyword>
<evidence type="ECO:0000256" key="2">
    <source>
        <dbReference type="ARBA" id="ARBA00007885"/>
    </source>
</evidence>
<dbReference type="GO" id="GO:0004896">
    <property type="term" value="F:cytokine receptor activity"/>
    <property type="evidence" value="ECO:0007669"/>
    <property type="project" value="TreeGrafter"/>
</dbReference>
<dbReference type="GeneID" id="106537750"/>
<evidence type="ECO:0000256" key="13">
    <source>
        <dbReference type="SAM" id="Phobius"/>
    </source>
</evidence>
<gene>
    <name evidence="17" type="primary">EPOR</name>
</gene>
<accession>A0A6I9XRT6</accession>
<evidence type="ECO:0000259" key="15">
    <source>
        <dbReference type="PROSITE" id="PS50853"/>
    </source>
</evidence>
<dbReference type="Pfam" id="PF00041">
    <property type="entry name" value="fn3"/>
    <property type="match status" value="1"/>
</dbReference>
<dbReference type="PANTHER" id="PTHR23037">
    <property type="entry name" value="CYTOKINE RECEPTOR"/>
    <property type="match status" value="1"/>
</dbReference>
<keyword evidence="11" id="KW-0325">Glycoprotein</keyword>
<feature type="disulfide bond" evidence="12">
    <location>
        <begin position="50"/>
        <end position="60"/>
    </location>
</feature>
<dbReference type="KEGG" id="tsr:106537750"/>
<keyword evidence="10 17" id="KW-0675">Receptor</keyword>
<evidence type="ECO:0000256" key="14">
    <source>
        <dbReference type="SAM" id="SignalP"/>
    </source>
</evidence>
<sequence>MEQAWRSIAAFWVLVFWASGSLQEGPRDLGAHFHSKVARLLTEENLNPKCFTQQLEDLACFWETSDLLKESKNQSMYSFCYKFEEDTVQKSCNLTVENTSRNTTLYTCFFQRQDISAFSPLEIKVFEGLSSNNTLYARTIYVEKLVFLDPPSNLTVQLMESSGQLNVSWQSPPIAYMESSIRYEVSVSPEGYRPQRVESTSGQTYYLLNLKGGAHYTLAVRAKPNGVSYDGYWSEWSQEVSVAIPHDLDPLILILSAILIVIILLLAFITLMSNRRFLKKKIWPVIPSPEHEFKDLFTIYKGNFQLWLGHQNTYPWWSQNTHYLEEQPFLVELLSECDGHKVESPPCPPPLPPKSCPVVELPYSPELSLDDYLVLDKNVMPCWLGGNGSPFLLGRHSSSEDSDLVLAEEARITEPSQASSSFDYTVFDPSSESLSPKGQQPELRFKSSYQMVSDSGISADFSLADSTAGPISLYTNLCDRAPPPPPFLPTYIACS</sequence>
<keyword evidence="7 13" id="KW-1133">Transmembrane helix</keyword>
<evidence type="ECO:0000256" key="4">
    <source>
        <dbReference type="ARBA" id="ARBA00022475"/>
    </source>
</evidence>
<dbReference type="SMART" id="SM00060">
    <property type="entry name" value="FN3"/>
    <property type="match status" value="1"/>
</dbReference>
<feature type="transmembrane region" description="Helical" evidence="13">
    <location>
        <begin position="251"/>
        <end position="271"/>
    </location>
</feature>
<comment type="subcellular location">
    <subcellularLocation>
        <location evidence="1">Cell membrane</location>
        <topology evidence="1">Single-pass type I membrane protein</topology>
    </subcellularLocation>
</comment>
<keyword evidence="16" id="KW-1185">Reference proteome</keyword>
<evidence type="ECO:0000256" key="8">
    <source>
        <dbReference type="ARBA" id="ARBA00023136"/>
    </source>
</evidence>
<evidence type="ECO:0000256" key="9">
    <source>
        <dbReference type="ARBA" id="ARBA00023157"/>
    </source>
</evidence>
<dbReference type="Gene3D" id="2.60.40.10">
    <property type="entry name" value="Immunoglobulins"/>
    <property type="match status" value="2"/>
</dbReference>
<dbReference type="InterPro" id="IPR009167">
    <property type="entry name" value="Erythropoietin_rcpt"/>
</dbReference>
<dbReference type="RefSeq" id="XP_013907450.1">
    <property type="nucleotide sequence ID" value="XM_014051975.1"/>
</dbReference>
<evidence type="ECO:0000256" key="1">
    <source>
        <dbReference type="ARBA" id="ARBA00004251"/>
    </source>
</evidence>
<keyword evidence="8 13" id="KW-0472">Membrane</keyword>
<reference evidence="17" key="1">
    <citation type="submission" date="2025-08" db="UniProtKB">
        <authorList>
            <consortium name="RefSeq"/>
        </authorList>
    </citation>
    <scope>IDENTIFICATION</scope>
</reference>
<dbReference type="OrthoDB" id="9890439at2759"/>
<dbReference type="CDD" id="cd00063">
    <property type="entry name" value="FN3"/>
    <property type="match status" value="1"/>
</dbReference>
<name>A0A6I9XRT6_9SAUR</name>
<feature type="chain" id="PRO_5026994462" description="Erythropoietin receptor" evidence="14">
    <location>
        <begin position="24"/>
        <end position="495"/>
    </location>
</feature>
<dbReference type="Proteomes" id="UP000504617">
    <property type="component" value="Unplaced"/>
</dbReference>
<feature type="signal peptide" evidence="14">
    <location>
        <begin position="1"/>
        <end position="23"/>
    </location>
</feature>
<dbReference type="CTD" id="2057"/>
<evidence type="ECO:0000256" key="7">
    <source>
        <dbReference type="ARBA" id="ARBA00022989"/>
    </source>
</evidence>
<dbReference type="Pfam" id="PF09067">
    <property type="entry name" value="EpoR_lig-bind"/>
    <property type="match status" value="1"/>
</dbReference>
<protein>
    <recommendedName>
        <fullName evidence="3">Erythropoietin receptor</fullName>
    </recommendedName>
</protein>
<evidence type="ECO:0000256" key="3">
    <source>
        <dbReference type="ARBA" id="ARBA00018355"/>
    </source>
</evidence>
<keyword evidence="4" id="KW-1003">Cell membrane</keyword>
<keyword evidence="5 13" id="KW-0812">Transmembrane</keyword>
<dbReference type="InterPro" id="IPR003961">
    <property type="entry name" value="FN3_dom"/>
</dbReference>
<dbReference type="PANTHER" id="PTHR23037:SF28">
    <property type="entry name" value="ERYTHROPOIETIN RECEPTOR"/>
    <property type="match status" value="1"/>
</dbReference>
<dbReference type="InterPro" id="IPR013783">
    <property type="entry name" value="Ig-like_fold"/>
</dbReference>
<dbReference type="AlphaFoldDB" id="A0A6I9XRT6"/>
<keyword evidence="9 12" id="KW-1015">Disulfide bond</keyword>
<evidence type="ECO:0000313" key="17">
    <source>
        <dbReference type="RefSeq" id="XP_013907450.1"/>
    </source>
</evidence>
<organism evidence="16 17">
    <name type="scientific">Thamnophis sirtalis</name>
    <dbReference type="NCBI Taxonomy" id="35019"/>
    <lineage>
        <taxon>Eukaryota</taxon>
        <taxon>Metazoa</taxon>
        <taxon>Chordata</taxon>
        <taxon>Craniata</taxon>
        <taxon>Vertebrata</taxon>
        <taxon>Euteleostomi</taxon>
        <taxon>Lepidosauria</taxon>
        <taxon>Squamata</taxon>
        <taxon>Bifurcata</taxon>
        <taxon>Unidentata</taxon>
        <taxon>Episquamata</taxon>
        <taxon>Toxicofera</taxon>
        <taxon>Serpentes</taxon>
        <taxon>Colubroidea</taxon>
        <taxon>Colubridae</taxon>
        <taxon>Natricinae</taxon>
        <taxon>Thamnophis</taxon>
    </lineage>
</organism>
<feature type="disulfide bond" evidence="12">
    <location>
        <begin position="92"/>
        <end position="108"/>
    </location>
</feature>
<dbReference type="InterPro" id="IPR015152">
    <property type="entry name" value="Growth/epo_recpt_lig-bind"/>
</dbReference>
<dbReference type="GO" id="GO:0009897">
    <property type="term" value="C:external side of plasma membrane"/>
    <property type="evidence" value="ECO:0007669"/>
    <property type="project" value="TreeGrafter"/>
</dbReference>
<dbReference type="PROSITE" id="PS50853">
    <property type="entry name" value="FN3"/>
    <property type="match status" value="1"/>
</dbReference>
<feature type="domain" description="Fibronectin type-III" evidence="15">
    <location>
        <begin position="150"/>
        <end position="245"/>
    </location>
</feature>
<evidence type="ECO:0000256" key="10">
    <source>
        <dbReference type="ARBA" id="ARBA00023170"/>
    </source>
</evidence>